<dbReference type="SUPFAM" id="SSF46785">
    <property type="entry name" value="Winged helix' DNA-binding domain"/>
    <property type="match status" value="1"/>
</dbReference>
<dbReference type="PANTHER" id="PTHR30419">
    <property type="entry name" value="HTH-TYPE TRANSCRIPTIONAL REGULATOR YBHD"/>
    <property type="match status" value="1"/>
</dbReference>
<feature type="domain" description="HTH lysR-type" evidence="6">
    <location>
        <begin position="1"/>
        <end position="34"/>
    </location>
</feature>
<organism evidence="7 8">
    <name type="scientific">Bradyrhizobium manausense</name>
    <dbReference type="NCBI Taxonomy" id="989370"/>
    <lineage>
        <taxon>Bacteria</taxon>
        <taxon>Pseudomonadati</taxon>
        <taxon>Pseudomonadota</taxon>
        <taxon>Alphaproteobacteria</taxon>
        <taxon>Hyphomicrobiales</taxon>
        <taxon>Nitrobacteraceae</taxon>
        <taxon>Bradyrhizobium</taxon>
    </lineage>
</organism>
<dbReference type="InterPro" id="IPR005119">
    <property type="entry name" value="LysR_subst-bd"/>
</dbReference>
<dbReference type="InterPro" id="IPR036390">
    <property type="entry name" value="WH_DNA-bd_sf"/>
</dbReference>
<evidence type="ECO:0000313" key="8">
    <source>
        <dbReference type="Proteomes" id="UP000051936"/>
    </source>
</evidence>
<reference evidence="7 8" key="1">
    <citation type="submission" date="2015-09" db="EMBL/GenBank/DDBJ databases">
        <title>Draft Genome Sequence of Bradyrhizobium manausense Strain BR 3351T, a Novel Symbiotic Nitrogen-Fixing Alphaproteobacterium Isolated from Brazilian Amazon Rain Forest.</title>
        <authorList>
            <person name="De Araujo J.L."/>
            <person name="Zilli J.E."/>
        </authorList>
    </citation>
    <scope>NUCLEOTIDE SEQUENCE [LARGE SCALE GENOMIC DNA]</scope>
    <source>
        <strain evidence="7 8">BR3351</strain>
    </source>
</reference>
<proteinExistence type="inferred from homology"/>
<dbReference type="Gene3D" id="3.40.190.10">
    <property type="entry name" value="Periplasmic binding protein-like II"/>
    <property type="match status" value="2"/>
</dbReference>
<keyword evidence="3" id="KW-0805">Transcription regulation</keyword>
<dbReference type="InterPro" id="IPR050950">
    <property type="entry name" value="HTH-type_LysR_regulators"/>
</dbReference>
<evidence type="ECO:0000256" key="4">
    <source>
        <dbReference type="ARBA" id="ARBA00023125"/>
    </source>
</evidence>
<dbReference type="PROSITE" id="PS50931">
    <property type="entry name" value="HTH_LYSR"/>
    <property type="match status" value="1"/>
</dbReference>
<dbReference type="GO" id="GO:0003700">
    <property type="term" value="F:DNA-binding transcription factor activity"/>
    <property type="evidence" value="ECO:0007669"/>
    <property type="project" value="InterPro"/>
</dbReference>
<keyword evidence="4" id="KW-0238">DNA-binding</keyword>
<dbReference type="Proteomes" id="UP000051936">
    <property type="component" value="Unassembled WGS sequence"/>
</dbReference>
<dbReference type="AlphaFoldDB" id="A0A0R3CS77"/>
<evidence type="ECO:0000256" key="5">
    <source>
        <dbReference type="ARBA" id="ARBA00023163"/>
    </source>
</evidence>
<dbReference type="Pfam" id="PF03466">
    <property type="entry name" value="LysR_substrate"/>
    <property type="match status" value="1"/>
</dbReference>
<evidence type="ECO:0000256" key="3">
    <source>
        <dbReference type="ARBA" id="ARBA00023015"/>
    </source>
</evidence>
<comment type="caution">
    <text evidence="7">The sequence shown here is derived from an EMBL/GenBank/DDBJ whole genome shotgun (WGS) entry which is preliminary data.</text>
</comment>
<keyword evidence="8" id="KW-1185">Reference proteome</keyword>
<evidence type="ECO:0000313" key="7">
    <source>
        <dbReference type="EMBL" id="KRQ00608.1"/>
    </source>
</evidence>
<dbReference type="Gene3D" id="1.10.10.10">
    <property type="entry name" value="Winged helix-like DNA-binding domain superfamily/Winged helix DNA-binding domain"/>
    <property type="match status" value="1"/>
</dbReference>
<dbReference type="Pfam" id="PF00126">
    <property type="entry name" value="HTH_1"/>
    <property type="match status" value="1"/>
</dbReference>
<gene>
    <name evidence="7" type="ORF">AOQ71_36785</name>
</gene>
<dbReference type="PANTHER" id="PTHR30419:SF8">
    <property type="entry name" value="NITROGEN ASSIMILATION TRANSCRIPTIONAL ACTIVATOR-RELATED"/>
    <property type="match status" value="1"/>
</dbReference>
<dbReference type="GO" id="GO:0005829">
    <property type="term" value="C:cytosol"/>
    <property type="evidence" value="ECO:0007669"/>
    <property type="project" value="TreeGrafter"/>
</dbReference>
<sequence>MNVSQPGLSRSIALLEREVGAKVLERGRQGAQLNAMGTALIFHAEALEAILERAREDTLLRSLGLEGSVKLGVTPITAAGIVPRALEILVKAAPKIHVSVTEGLDSEIAEMLRRGHVDLVVSRIGGGSGYQELAEEELFRSDWGLITRPDHPIARRASVRLSDLRDVRWVLPAGGSAFRQQMERVFASSNLGWPTQSINTNSILAIKAIVMSTDCVSLMARELVGVEVAARRLCIIALKGVENQRPVGVMWRRNETLSPVAARVLEILRRISKDELAVRKRVELPKKGGRSVV</sequence>
<protein>
    <recommendedName>
        <fullName evidence="6">HTH lysR-type domain-containing protein</fullName>
    </recommendedName>
</protein>
<dbReference type="STRING" id="989370.AOQ71_36785"/>
<dbReference type="InterPro" id="IPR036388">
    <property type="entry name" value="WH-like_DNA-bd_sf"/>
</dbReference>
<dbReference type="SUPFAM" id="SSF53850">
    <property type="entry name" value="Periplasmic binding protein-like II"/>
    <property type="match status" value="1"/>
</dbReference>
<evidence type="ECO:0000259" key="6">
    <source>
        <dbReference type="PROSITE" id="PS50931"/>
    </source>
</evidence>
<accession>A0A0R3CS77</accession>
<keyword evidence="5" id="KW-0804">Transcription</keyword>
<dbReference type="GO" id="GO:0003677">
    <property type="term" value="F:DNA binding"/>
    <property type="evidence" value="ECO:0007669"/>
    <property type="project" value="UniProtKB-KW"/>
</dbReference>
<dbReference type="EMBL" id="LJYG01000112">
    <property type="protein sequence ID" value="KRQ00608.1"/>
    <property type="molecule type" value="Genomic_DNA"/>
</dbReference>
<dbReference type="InterPro" id="IPR000847">
    <property type="entry name" value="LysR_HTH_N"/>
</dbReference>
<comment type="similarity">
    <text evidence="2">Belongs to the LysR transcriptional regulatory family.</text>
</comment>
<evidence type="ECO:0000256" key="2">
    <source>
        <dbReference type="ARBA" id="ARBA00009437"/>
    </source>
</evidence>
<name>A0A0R3CS77_9BRAD</name>
<comment type="function">
    <text evidence="1">NodD regulates the expression of the nodABCFE genes which encode other nodulation proteins. NodD is also a negative regulator of its own expression. Binds flavonoids as inducers.</text>
</comment>
<evidence type="ECO:0000256" key="1">
    <source>
        <dbReference type="ARBA" id="ARBA00003502"/>
    </source>
</evidence>